<dbReference type="RefSeq" id="XP_007290778.1">
    <property type="nucleotide sequence ID" value="XM_007290716.1"/>
</dbReference>
<sequence length="503" mass="57616">MPLFALPLTSSSLTRFSKPKTARVNFTSLPVRKRKRSHSSPHSSDDDENFSTDGQSSVTTSTNPFSLTPAEIVQYRLAGLELNEQLPDVKAFPHRGLPRTAGSHDTSARGKASRRRSRLNDDEEEEEEEDIWPELKEEEEDKDAVERPSRGPWLRNQHLSVLTTILHRCLQEGDIKRASRAWAMLLRVQISGKEIDVRSNGYWEIGAALLMRSLDKKKKYSYDDAESDAEDFAEQVKDEGRESRWGTKEGLEQASEYYHRMILEFPHRKFFRGHATAVDFWPAMVGCELYGIQYEYEDGLRRVEKQKAIDDEEDGSGDESQESGDESQSLESEDGGEDPEDDSFTINQRRKERTPRKRAEKRWAEREDVRKAALAASKAIAAKLDHLVDDQLYLTSHNILRLRGMLALYIGDLSVPAMPLPYDDEDQNGNSLRRSGRRGGLVESSERRLQFRERIAEHDRGKKKQADEHDRAAKLFDKISGNSGEDEDVQHLALETVRKERQR</sequence>
<name>K1X114_MARBU</name>
<feature type="compositionally biased region" description="Acidic residues" evidence="1">
    <location>
        <begin position="310"/>
        <end position="325"/>
    </location>
</feature>
<proteinExistence type="predicted"/>
<dbReference type="InterPro" id="IPR007224">
    <property type="entry name" value="TIF_Rrn11"/>
</dbReference>
<protein>
    <submittedName>
        <fullName evidence="2">Uncharacterized protein</fullName>
    </submittedName>
</protein>
<feature type="region of interest" description="Disordered" evidence="1">
    <location>
        <begin position="24"/>
        <end position="65"/>
    </location>
</feature>
<evidence type="ECO:0000313" key="3">
    <source>
        <dbReference type="Proteomes" id="UP000006753"/>
    </source>
</evidence>
<feature type="region of interest" description="Disordered" evidence="1">
    <location>
        <begin position="309"/>
        <end position="364"/>
    </location>
</feature>
<dbReference type="GO" id="GO:0017025">
    <property type="term" value="F:TBP-class protein binding"/>
    <property type="evidence" value="ECO:0007669"/>
    <property type="project" value="TreeGrafter"/>
</dbReference>
<evidence type="ECO:0000313" key="2">
    <source>
        <dbReference type="EMBL" id="EKD18647.1"/>
    </source>
</evidence>
<evidence type="ECO:0000256" key="1">
    <source>
        <dbReference type="SAM" id="MobiDB-lite"/>
    </source>
</evidence>
<dbReference type="STRING" id="1072389.K1X114"/>
<accession>K1X114</accession>
<dbReference type="InterPro" id="IPR053029">
    <property type="entry name" value="RNA_pol_I-specific_init_factor"/>
</dbReference>
<dbReference type="EMBL" id="JH921432">
    <property type="protein sequence ID" value="EKD18647.1"/>
    <property type="molecule type" value="Genomic_DNA"/>
</dbReference>
<feature type="region of interest" description="Disordered" evidence="1">
    <location>
        <begin position="422"/>
        <end position="503"/>
    </location>
</feature>
<dbReference type="InParanoid" id="K1X114"/>
<feature type="region of interest" description="Disordered" evidence="1">
    <location>
        <begin position="92"/>
        <end position="150"/>
    </location>
</feature>
<gene>
    <name evidence="2" type="ORF">MBM_02889</name>
</gene>
<reference evidence="2 3" key="1">
    <citation type="journal article" date="2012" name="BMC Genomics">
        <title>Sequencing the genome of Marssonina brunnea reveals fungus-poplar co-evolution.</title>
        <authorList>
            <person name="Zhu S."/>
            <person name="Cao Y.-Z."/>
            <person name="Jiang C."/>
            <person name="Tan B.-Y."/>
            <person name="Wang Z."/>
            <person name="Feng S."/>
            <person name="Zhang L."/>
            <person name="Su X.-H."/>
            <person name="Brejova B."/>
            <person name="Vinar T."/>
            <person name="Xu M."/>
            <person name="Wang M.-X."/>
            <person name="Zhang S.-G."/>
            <person name="Huang M.-R."/>
            <person name="Wu R."/>
            <person name="Zhou Y."/>
        </authorList>
    </citation>
    <scope>NUCLEOTIDE SEQUENCE [LARGE SCALE GENOMIC DNA]</scope>
    <source>
        <strain evidence="2 3">MB_m1</strain>
    </source>
</reference>
<dbReference type="PANTHER" id="PTHR28244">
    <property type="entry name" value="RNA POLYMERASE I-SPECIFIC TRANSCRIPTION INITIATION FACTOR RRN11"/>
    <property type="match status" value="1"/>
</dbReference>
<dbReference type="OrthoDB" id="10257049at2759"/>
<dbReference type="HOGENOM" id="CLU_027162_2_0_1"/>
<keyword evidence="3" id="KW-1185">Reference proteome</keyword>
<dbReference type="KEGG" id="mbe:MBM_02889"/>
<feature type="compositionally biased region" description="Acidic residues" evidence="1">
    <location>
        <begin position="121"/>
        <end position="143"/>
    </location>
</feature>
<dbReference type="GeneID" id="18758824"/>
<organism evidence="2 3">
    <name type="scientific">Marssonina brunnea f. sp. multigermtubi (strain MB_m1)</name>
    <name type="common">Marssonina leaf spot fungus</name>
    <dbReference type="NCBI Taxonomy" id="1072389"/>
    <lineage>
        <taxon>Eukaryota</taxon>
        <taxon>Fungi</taxon>
        <taxon>Dikarya</taxon>
        <taxon>Ascomycota</taxon>
        <taxon>Pezizomycotina</taxon>
        <taxon>Leotiomycetes</taxon>
        <taxon>Helotiales</taxon>
        <taxon>Drepanopezizaceae</taxon>
        <taxon>Drepanopeziza</taxon>
    </lineage>
</organism>
<dbReference type="PANTHER" id="PTHR28244:SF1">
    <property type="entry name" value="RNA POLYMERASE I-SPECIFIC TRANSCRIPTION INITIATION FACTOR RRN11"/>
    <property type="match status" value="1"/>
</dbReference>
<dbReference type="Pfam" id="PF04090">
    <property type="entry name" value="Rrn11"/>
    <property type="match status" value="1"/>
</dbReference>
<feature type="compositionally biased region" description="Polar residues" evidence="1">
    <location>
        <begin position="51"/>
        <end position="65"/>
    </location>
</feature>
<dbReference type="OMA" id="TPNESHQ"/>
<dbReference type="AlphaFoldDB" id="K1X114"/>
<feature type="compositionally biased region" description="Basic residues" evidence="1">
    <location>
        <begin position="348"/>
        <end position="360"/>
    </location>
</feature>
<feature type="compositionally biased region" description="Acidic residues" evidence="1">
    <location>
        <begin position="331"/>
        <end position="343"/>
    </location>
</feature>
<feature type="compositionally biased region" description="Basic and acidic residues" evidence="1">
    <location>
        <begin position="444"/>
        <end position="477"/>
    </location>
</feature>
<dbReference type="GO" id="GO:0001181">
    <property type="term" value="F:RNA polymerase I general transcription initiation factor activity"/>
    <property type="evidence" value="ECO:0007669"/>
    <property type="project" value="InterPro"/>
</dbReference>
<dbReference type="Proteomes" id="UP000006753">
    <property type="component" value="Unassembled WGS sequence"/>
</dbReference>
<dbReference type="GO" id="GO:0001164">
    <property type="term" value="F:RNA polymerase I core promoter sequence-specific DNA binding"/>
    <property type="evidence" value="ECO:0007669"/>
    <property type="project" value="InterPro"/>
</dbReference>
<dbReference type="GO" id="GO:0070860">
    <property type="term" value="C:RNA polymerase I core factor complex"/>
    <property type="evidence" value="ECO:0007669"/>
    <property type="project" value="TreeGrafter"/>
</dbReference>
<dbReference type="eggNOG" id="ENOG502SC4N">
    <property type="taxonomic scope" value="Eukaryota"/>
</dbReference>
<dbReference type="GO" id="GO:0042790">
    <property type="term" value="P:nucleolar large rRNA transcription by RNA polymerase I"/>
    <property type="evidence" value="ECO:0007669"/>
    <property type="project" value="TreeGrafter"/>
</dbReference>